<dbReference type="InterPro" id="IPR006664">
    <property type="entry name" value="OMP_bac"/>
</dbReference>
<dbReference type="InterPro" id="IPR006665">
    <property type="entry name" value="OmpA-like"/>
</dbReference>
<dbReference type="PANTHER" id="PTHR30329:SF21">
    <property type="entry name" value="LIPOPROTEIN YIAD-RELATED"/>
    <property type="match status" value="1"/>
</dbReference>
<dbReference type="PROSITE" id="PS51257">
    <property type="entry name" value="PROKAR_LIPOPROTEIN"/>
    <property type="match status" value="1"/>
</dbReference>
<evidence type="ECO:0000259" key="5">
    <source>
        <dbReference type="PROSITE" id="PS51123"/>
    </source>
</evidence>
<evidence type="ECO:0000313" key="7">
    <source>
        <dbReference type="Proteomes" id="UP000811844"/>
    </source>
</evidence>
<dbReference type="Gene3D" id="3.30.1330.60">
    <property type="entry name" value="OmpA-like domain"/>
    <property type="match status" value="1"/>
</dbReference>
<dbReference type="EMBL" id="JAAIKR010000007">
    <property type="protein sequence ID" value="MBR9728193.1"/>
    <property type="molecule type" value="Genomic_DNA"/>
</dbReference>
<keyword evidence="2 4" id="KW-0472">Membrane</keyword>
<name>A0ABS5I2Z4_9GAMM</name>
<evidence type="ECO:0000256" key="1">
    <source>
        <dbReference type="ARBA" id="ARBA00004442"/>
    </source>
</evidence>
<evidence type="ECO:0000313" key="6">
    <source>
        <dbReference type="EMBL" id="MBR9728193.1"/>
    </source>
</evidence>
<keyword evidence="7" id="KW-1185">Reference proteome</keyword>
<feature type="domain" description="OmpA-like" evidence="5">
    <location>
        <begin position="67"/>
        <end position="185"/>
    </location>
</feature>
<dbReference type="InterPro" id="IPR036737">
    <property type="entry name" value="OmpA-like_sf"/>
</dbReference>
<comment type="caution">
    <text evidence="6">The sequence shown here is derived from an EMBL/GenBank/DDBJ whole genome shotgun (WGS) entry which is preliminary data.</text>
</comment>
<dbReference type="PROSITE" id="PS51123">
    <property type="entry name" value="OMPA_2"/>
    <property type="match status" value="1"/>
</dbReference>
<dbReference type="InterPro" id="IPR050330">
    <property type="entry name" value="Bact_OuterMem_StrucFunc"/>
</dbReference>
<dbReference type="RefSeq" id="WP_153664687.1">
    <property type="nucleotide sequence ID" value="NZ_JAAIKR010000007.1"/>
</dbReference>
<dbReference type="SUPFAM" id="SSF103088">
    <property type="entry name" value="OmpA-like"/>
    <property type="match status" value="1"/>
</dbReference>
<dbReference type="PANTHER" id="PTHR30329">
    <property type="entry name" value="STATOR ELEMENT OF FLAGELLAR MOTOR COMPLEX"/>
    <property type="match status" value="1"/>
</dbReference>
<organism evidence="6 7">
    <name type="scientific">Shewanella intestini</name>
    <dbReference type="NCBI Taxonomy" id="2017544"/>
    <lineage>
        <taxon>Bacteria</taxon>
        <taxon>Pseudomonadati</taxon>
        <taxon>Pseudomonadota</taxon>
        <taxon>Gammaproteobacteria</taxon>
        <taxon>Alteromonadales</taxon>
        <taxon>Shewanellaceae</taxon>
        <taxon>Shewanella</taxon>
    </lineage>
</organism>
<evidence type="ECO:0000256" key="3">
    <source>
        <dbReference type="ARBA" id="ARBA00023237"/>
    </source>
</evidence>
<reference evidence="6 7" key="1">
    <citation type="submission" date="2020-02" db="EMBL/GenBank/DDBJ databases">
        <title>Shewanella WXL01 sp. nov., a marine bacterium isolated from green algae in Luhuitou Fringing Reef (Northern South China Sea).</title>
        <authorList>
            <person name="Wang X."/>
        </authorList>
    </citation>
    <scope>NUCLEOTIDE SEQUENCE [LARGE SCALE GENOMIC DNA]</scope>
    <source>
        <strain evidence="6 7">MCCC 1A01895</strain>
    </source>
</reference>
<evidence type="ECO:0000256" key="2">
    <source>
        <dbReference type="ARBA" id="ARBA00023136"/>
    </source>
</evidence>
<protein>
    <submittedName>
        <fullName evidence="6">OmpA family protein</fullName>
    </submittedName>
</protein>
<proteinExistence type="predicted"/>
<accession>A0ABS5I2Z4</accession>
<gene>
    <name evidence="6" type="ORF">G3R48_09405</name>
</gene>
<dbReference type="Proteomes" id="UP000811844">
    <property type="component" value="Unassembled WGS sequence"/>
</dbReference>
<dbReference type="CDD" id="cd07185">
    <property type="entry name" value="OmpA_C-like"/>
    <property type="match status" value="1"/>
</dbReference>
<keyword evidence="3" id="KW-0998">Cell outer membrane</keyword>
<sequence length="202" mass="22438">MKQLTLTIALSLAIGGCVHRDIVTMDTPTQQLFNLQDNDNDGVISARERCENTITGADIDNFGCATQNIIDERQELNILFGNNSDFIDPQYYGDIEKVASLMRRFPNTTVTIEGHCSRSGSYELNLALSQNRAKAVTEVLISEFNIAPQRLSAIGYSFDQPIADNSTAQGRSLNRRVIAAVSGDDTQTQMKWHIYTVDEEVD</sequence>
<evidence type="ECO:0000256" key="4">
    <source>
        <dbReference type="PROSITE-ProRule" id="PRU00473"/>
    </source>
</evidence>
<comment type="subcellular location">
    <subcellularLocation>
        <location evidence="1">Cell outer membrane</location>
    </subcellularLocation>
</comment>
<dbReference type="PRINTS" id="PR01021">
    <property type="entry name" value="OMPADOMAIN"/>
</dbReference>
<dbReference type="Pfam" id="PF00691">
    <property type="entry name" value="OmpA"/>
    <property type="match status" value="1"/>
</dbReference>